<evidence type="ECO:0000256" key="2">
    <source>
        <dbReference type="ARBA" id="ARBA00009295"/>
    </source>
</evidence>
<name>A0A336MP35_CULSO</name>
<dbReference type="PANTHER" id="PTHR11351:SF92">
    <property type="entry name" value="ACYL-COA DESATURASE 2-LIKE PROTEIN"/>
    <property type="match status" value="1"/>
</dbReference>
<comment type="cofactor">
    <cofactor evidence="11">
        <name>Fe(2+)</name>
        <dbReference type="ChEBI" id="CHEBI:29033"/>
    </cofactor>
</comment>
<dbReference type="PRINTS" id="PR00075">
    <property type="entry name" value="FACDDSATRASE"/>
</dbReference>
<gene>
    <name evidence="13" type="primary">CSON004466</name>
</gene>
<keyword evidence="4 11" id="KW-0812">Transmembrane</keyword>
<dbReference type="EMBL" id="UFQT01001880">
    <property type="protein sequence ID" value="SSX32086.1"/>
    <property type="molecule type" value="Genomic_DNA"/>
</dbReference>
<sequence>MADIEADKYIMFQKEHYKILYTIFALIIPSFIPLLWGENIFISFLVAYFGRTAINLNVTWLVNSAAHLYGMHPYNKYIMPVESILVSFLTVGEGWHNYHHVFPWDYRASELGMPFNLTCKLIDILANLGIVYDLRQASTAVIANTICKKGDGSHFNLHDEKPKSWAYVKKLWVHSLNLPFLVKFLKSSVDSNKQFMSKFK</sequence>
<evidence type="ECO:0000256" key="10">
    <source>
        <dbReference type="ARBA" id="ARBA00023160"/>
    </source>
</evidence>
<evidence type="ECO:0000313" key="13">
    <source>
        <dbReference type="EMBL" id="SSX32086.1"/>
    </source>
</evidence>
<evidence type="ECO:0000256" key="6">
    <source>
        <dbReference type="ARBA" id="ARBA00022989"/>
    </source>
</evidence>
<reference evidence="13" key="1">
    <citation type="submission" date="2018-07" db="EMBL/GenBank/DDBJ databases">
        <authorList>
            <person name="Quirk P.G."/>
            <person name="Krulwich T.A."/>
        </authorList>
    </citation>
    <scope>NUCLEOTIDE SEQUENCE</scope>
</reference>
<evidence type="ECO:0000256" key="7">
    <source>
        <dbReference type="ARBA" id="ARBA00023002"/>
    </source>
</evidence>
<keyword evidence="5" id="KW-0276">Fatty acid metabolism</keyword>
<keyword evidence="3 11" id="KW-0444">Lipid biosynthesis</keyword>
<accession>A0A336MP35</accession>
<evidence type="ECO:0000256" key="3">
    <source>
        <dbReference type="ARBA" id="ARBA00022516"/>
    </source>
</evidence>
<keyword evidence="9 12" id="KW-0472">Membrane</keyword>
<keyword evidence="6 12" id="KW-1133">Transmembrane helix</keyword>
<dbReference type="GO" id="GO:0005506">
    <property type="term" value="F:iron ion binding"/>
    <property type="evidence" value="ECO:0007669"/>
    <property type="project" value="TreeGrafter"/>
</dbReference>
<comment type="similarity">
    <text evidence="2 11">Belongs to the fatty acid desaturase type 1 family.</text>
</comment>
<comment type="subcellular location">
    <subcellularLocation>
        <location evidence="1">Membrane</location>
        <topology evidence="1">Multi-pass membrane protein</topology>
    </subcellularLocation>
</comment>
<evidence type="ECO:0000256" key="9">
    <source>
        <dbReference type="ARBA" id="ARBA00023136"/>
    </source>
</evidence>
<dbReference type="GO" id="GO:0006636">
    <property type="term" value="P:unsaturated fatty acid biosynthetic process"/>
    <property type="evidence" value="ECO:0007669"/>
    <property type="project" value="TreeGrafter"/>
</dbReference>
<dbReference type="PANTHER" id="PTHR11351">
    <property type="entry name" value="ACYL-COA DESATURASE"/>
    <property type="match status" value="1"/>
</dbReference>
<keyword evidence="10 11" id="KW-0275">Fatty acid biosynthesis</keyword>
<keyword evidence="8" id="KW-0443">Lipid metabolism</keyword>
<evidence type="ECO:0000256" key="8">
    <source>
        <dbReference type="ARBA" id="ARBA00023098"/>
    </source>
</evidence>
<proteinExistence type="inferred from homology"/>
<protein>
    <submittedName>
        <fullName evidence="13">CSON004466 protein</fullName>
    </submittedName>
</protein>
<feature type="transmembrane region" description="Helical" evidence="12">
    <location>
        <begin position="19"/>
        <end position="36"/>
    </location>
</feature>
<dbReference type="GO" id="GO:0005789">
    <property type="term" value="C:endoplasmic reticulum membrane"/>
    <property type="evidence" value="ECO:0007669"/>
    <property type="project" value="TreeGrafter"/>
</dbReference>
<evidence type="ECO:0000256" key="12">
    <source>
        <dbReference type="SAM" id="Phobius"/>
    </source>
</evidence>
<dbReference type="VEuPathDB" id="VectorBase:CSON004466"/>
<dbReference type="InterPro" id="IPR015876">
    <property type="entry name" value="Acyl-CoA_DS"/>
</dbReference>
<evidence type="ECO:0000256" key="1">
    <source>
        <dbReference type="ARBA" id="ARBA00004141"/>
    </source>
</evidence>
<organism evidence="13">
    <name type="scientific">Culicoides sonorensis</name>
    <name type="common">Biting midge</name>
    <dbReference type="NCBI Taxonomy" id="179676"/>
    <lineage>
        <taxon>Eukaryota</taxon>
        <taxon>Metazoa</taxon>
        <taxon>Ecdysozoa</taxon>
        <taxon>Arthropoda</taxon>
        <taxon>Hexapoda</taxon>
        <taxon>Insecta</taxon>
        <taxon>Pterygota</taxon>
        <taxon>Neoptera</taxon>
        <taxon>Endopterygota</taxon>
        <taxon>Diptera</taxon>
        <taxon>Nematocera</taxon>
        <taxon>Chironomoidea</taxon>
        <taxon>Ceratopogonidae</taxon>
        <taxon>Ceratopogoninae</taxon>
        <taxon>Culicoides</taxon>
        <taxon>Monoculicoides</taxon>
    </lineage>
</organism>
<evidence type="ECO:0000256" key="11">
    <source>
        <dbReference type="RuleBase" id="RU000581"/>
    </source>
</evidence>
<evidence type="ECO:0000256" key="4">
    <source>
        <dbReference type="ARBA" id="ARBA00022692"/>
    </source>
</evidence>
<dbReference type="GO" id="GO:0004768">
    <property type="term" value="F:stearoyl-CoA 9-desaturase activity"/>
    <property type="evidence" value="ECO:0007669"/>
    <property type="project" value="TreeGrafter"/>
</dbReference>
<keyword evidence="7 11" id="KW-0560">Oxidoreductase</keyword>
<dbReference type="AlphaFoldDB" id="A0A336MP35"/>
<dbReference type="OMA" id="MWIFDTF"/>
<comment type="domain">
    <text evidence="11">The histidine box domains are involved in binding the catalytic metal ions.</text>
</comment>
<evidence type="ECO:0000256" key="5">
    <source>
        <dbReference type="ARBA" id="ARBA00022832"/>
    </source>
</evidence>